<reference evidence="1 2" key="1">
    <citation type="submission" date="2017-03" db="EMBL/GenBank/DDBJ databases">
        <authorList>
            <person name="Afonso C.L."/>
            <person name="Miller P.J."/>
            <person name="Scott M.A."/>
            <person name="Spackman E."/>
            <person name="Goraichik I."/>
            <person name="Dimitrov K.M."/>
            <person name="Suarez D.L."/>
            <person name="Swayne D.E."/>
        </authorList>
    </citation>
    <scope>NUCLEOTIDE SEQUENCE [LARGE SCALE GENOMIC DNA]</scope>
    <source>
        <strain evidence="1 2">CECT 7971</strain>
    </source>
</reference>
<gene>
    <name evidence="1" type="ORF">PAM7971_02744</name>
</gene>
<dbReference type="Proteomes" id="UP000193307">
    <property type="component" value="Unassembled WGS sequence"/>
</dbReference>
<protein>
    <submittedName>
        <fullName evidence="1">Uncharacterized protein</fullName>
    </submittedName>
</protein>
<sequence>MILPALALAPIAVGVPIYVYTSYQENQKSELPTDLFCLTDKICEGSAQNCRDGAAPLHFKRGTAQDGDMQFDNGQTLTGSVTAIAGQMTGHFAQKGGGHYDLEIYSDGEFTLMHRVPDVQGTQKETYFQGTCERVN</sequence>
<accession>A0A1Y5T1H3</accession>
<keyword evidence="2" id="KW-1185">Reference proteome</keyword>
<evidence type="ECO:0000313" key="2">
    <source>
        <dbReference type="Proteomes" id="UP000193307"/>
    </source>
</evidence>
<name>A0A1Y5T1H3_9RHOB</name>
<dbReference type="EMBL" id="FWFW01000009">
    <property type="protein sequence ID" value="SLN53731.1"/>
    <property type="molecule type" value="Genomic_DNA"/>
</dbReference>
<dbReference type="AlphaFoldDB" id="A0A1Y5T1H3"/>
<evidence type="ECO:0000313" key="1">
    <source>
        <dbReference type="EMBL" id="SLN53731.1"/>
    </source>
</evidence>
<dbReference type="STRING" id="658057.SAMN04488032_10954"/>
<proteinExistence type="predicted"/>
<organism evidence="1 2">
    <name type="scientific">Pacificibacter marinus</name>
    <dbReference type="NCBI Taxonomy" id="658057"/>
    <lineage>
        <taxon>Bacteria</taxon>
        <taxon>Pseudomonadati</taxon>
        <taxon>Pseudomonadota</taxon>
        <taxon>Alphaproteobacteria</taxon>
        <taxon>Rhodobacterales</taxon>
        <taxon>Roseobacteraceae</taxon>
        <taxon>Pacificibacter</taxon>
    </lineage>
</organism>